<dbReference type="SUPFAM" id="SSF53850">
    <property type="entry name" value="Periplasmic binding protein-like II"/>
    <property type="match status" value="1"/>
</dbReference>
<evidence type="ECO:0000313" key="19">
    <source>
        <dbReference type="EMBL" id="PAA57923.1"/>
    </source>
</evidence>
<evidence type="ECO:0000313" key="20">
    <source>
        <dbReference type="Proteomes" id="UP000215902"/>
    </source>
</evidence>
<comment type="caution">
    <text evidence="19">The sequence shown here is derived from an EMBL/GenBank/DDBJ whole genome shotgun (WGS) entry which is preliminary data.</text>
</comment>
<dbReference type="AlphaFoldDB" id="A0A267E8N4"/>
<dbReference type="STRING" id="282301.A0A267E8N4"/>
<feature type="disulfide bond" evidence="14">
    <location>
        <begin position="662"/>
        <end position="717"/>
    </location>
</feature>
<dbReference type="Pfam" id="PF00060">
    <property type="entry name" value="Lig_chan"/>
    <property type="match status" value="1"/>
</dbReference>
<accession>A0A267E8N4</accession>
<dbReference type="Gene3D" id="3.40.190.10">
    <property type="entry name" value="Periplasmic binding protein-like II"/>
    <property type="match status" value="1"/>
</dbReference>
<gene>
    <name evidence="19" type="ORF">BOX15_Mlig020788g2</name>
</gene>
<name>A0A267E8N4_9PLAT</name>
<feature type="transmembrane region" description="Helical" evidence="15">
    <location>
        <begin position="480"/>
        <end position="500"/>
    </location>
</feature>
<proteinExistence type="predicted"/>
<dbReference type="GO" id="GO:0015276">
    <property type="term" value="F:ligand-gated monoatomic ion channel activity"/>
    <property type="evidence" value="ECO:0007669"/>
    <property type="project" value="InterPro"/>
</dbReference>
<feature type="binding site" evidence="12">
    <location>
        <position position="440"/>
    </location>
    <ligand>
        <name>L-glutamate</name>
        <dbReference type="ChEBI" id="CHEBI:29985"/>
    </ligand>
</feature>
<dbReference type="PRINTS" id="PR00177">
    <property type="entry name" value="NMDARECEPTOR"/>
</dbReference>
<feature type="binding site" evidence="12">
    <location>
        <position position="435"/>
    </location>
    <ligand>
        <name>L-glutamate</name>
        <dbReference type="ChEBI" id="CHEBI:29985"/>
    </ligand>
</feature>
<dbReference type="SMART" id="SM00079">
    <property type="entry name" value="PBPe"/>
    <property type="match status" value="1"/>
</dbReference>
<keyword evidence="20" id="KW-1185">Reference proteome</keyword>
<evidence type="ECO:0000256" key="2">
    <source>
        <dbReference type="ARBA" id="ARBA00022448"/>
    </source>
</evidence>
<sequence length="787" mass="85206">MGLCVTPLLLAIAAGLSAGEELRIGLLLPSRASASGSYSNGVVQQIEAFNRSSDGTLVQILGLTLAMDYALPEVMQSWQPHFIISFLSCPLPPATVASAGSVEIVLDAADCLDAAAVAGTGSAIILQSAALPAAAVELTRNFSSIAVGLGASVTGASAKLLSRLSSAWQQNRQLSLVPLDGGGNSTSALLSADAALLLERNQTKLAEIMQQSCNASIVLAYPVLLNDTGNDCPYCQLSPANLTDPFAHCGSRPGLCQLLDRLSSVVRPSELLQTSSVLKTISDTVRTAGGSVGVAAATQIIRDSLVERQFVQCRSSRSGTLGYHGWFGLGSGLDLTRALATQRRSWLEGRHLIIGLKMVAPFSFAGSVTPEGFEVNVTGLAIDMLDEIARRLKFTYSLRQPADGLWGGVYPNGTWNGMVKEILDRKIDFAIGPFTMTAIRQTVIDFSEAFMEDGNTILIKKPGQENPMFRVLSPFSLNSWLAILGSVFTAAVCMFLFSYLSPFSAWNMNLSEKISDEVSIRENFWSIVGSLLQQGQDFYPVASSSRFVLGFWWIVTVVMMAYYTADMIGYLTLNIPAATVKNLEELAGQTVIRPVVKSGTNVQTLFQTSAPGSTYSKIYSLMTDMPFITETYQGVDLVANGTQQYAYISDSTQLRYIALTNCDLLLLSDIFNVATFGWPMRKSAVYKADINREIRSMIDSGLIARWIQKWWRAENICSQDSSLSDSKPIGIEESSGGFIIAAGFYACGLVVLLMEYVADALTRWCKQQPNRPRGLTAASYRTTKDHY</sequence>
<dbReference type="InterPro" id="IPR001320">
    <property type="entry name" value="Iontro_rcpt_C"/>
</dbReference>
<evidence type="ECO:0000256" key="8">
    <source>
        <dbReference type="ARBA" id="ARBA00023170"/>
    </source>
</evidence>
<dbReference type="EMBL" id="NIVC01002432">
    <property type="protein sequence ID" value="PAA57923.1"/>
    <property type="molecule type" value="Genomic_DNA"/>
</dbReference>
<evidence type="ECO:0000259" key="18">
    <source>
        <dbReference type="SMART" id="SM00918"/>
    </source>
</evidence>
<evidence type="ECO:0000256" key="10">
    <source>
        <dbReference type="ARBA" id="ARBA00023286"/>
    </source>
</evidence>
<keyword evidence="3" id="KW-1003">Cell membrane</keyword>
<feature type="domain" description="Ionotropic glutamate receptor L-glutamate and glycine-binding" evidence="18">
    <location>
        <begin position="361"/>
        <end position="424"/>
    </location>
</feature>
<keyword evidence="8" id="KW-0675">Receptor</keyword>
<feature type="binding site" evidence="12">
    <location>
        <position position="650"/>
    </location>
    <ligand>
        <name>L-glutamate</name>
        <dbReference type="ChEBI" id="CHEBI:29985"/>
    </ligand>
</feature>
<keyword evidence="2" id="KW-0813">Transport</keyword>
<dbReference type="FunFam" id="3.40.190.10:FF:000210">
    <property type="entry name" value="Glutamate receptor ionotropic, kainate 1"/>
    <property type="match status" value="1"/>
</dbReference>
<evidence type="ECO:0000256" key="16">
    <source>
        <dbReference type="SAM" id="SignalP"/>
    </source>
</evidence>
<protein>
    <recommendedName>
        <fullName evidence="21">Lig_chan-Glu_bd domain-containing protein</fullName>
    </recommendedName>
</protein>
<evidence type="ECO:0000259" key="17">
    <source>
        <dbReference type="SMART" id="SM00079"/>
    </source>
</evidence>
<dbReference type="OrthoDB" id="5984008at2759"/>
<dbReference type="Pfam" id="PF10613">
    <property type="entry name" value="Lig_chan-Glu_bd"/>
    <property type="match status" value="1"/>
</dbReference>
<keyword evidence="11" id="KW-0407">Ion channel</keyword>
<organism evidence="19 20">
    <name type="scientific">Macrostomum lignano</name>
    <dbReference type="NCBI Taxonomy" id="282301"/>
    <lineage>
        <taxon>Eukaryota</taxon>
        <taxon>Metazoa</taxon>
        <taxon>Spiralia</taxon>
        <taxon>Lophotrochozoa</taxon>
        <taxon>Platyhelminthes</taxon>
        <taxon>Rhabditophora</taxon>
        <taxon>Macrostomorpha</taxon>
        <taxon>Macrostomida</taxon>
        <taxon>Macrostomidae</taxon>
        <taxon>Macrostomum</taxon>
    </lineage>
</organism>
<reference evidence="19 20" key="1">
    <citation type="submission" date="2017-06" db="EMBL/GenBank/DDBJ databases">
        <title>A platform for efficient transgenesis in Macrostomum lignano, a flatworm model organism for stem cell research.</title>
        <authorList>
            <person name="Berezikov E."/>
        </authorList>
    </citation>
    <scope>NUCLEOTIDE SEQUENCE [LARGE SCALE GENOMIC DNA]</scope>
    <source>
        <strain evidence="19">DV1</strain>
        <tissue evidence="19">Whole organism</tissue>
    </source>
</reference>
<dbReference type="Proteomes" id="UP000215902">
    <property type="component" value="Unassembled WGS sequence"/>
</dbReference>
<dbReference type="PANTHER" id="PTHR18966">
    <property type="entry name" value="IONOTROPIC GLUTAMATE RECEPTOR"/>
    <property type="match status" value="1"/>
</dbReference>
<keyword evidence="16" id="KW-0732">Signal</keyword>
<evidence type="ECO:0000256" key="12">
    <source>
        <dbReference type="PIRSR" id="PIRSR601508-1"/>
    </source>
</evidence>
<keyword evidence="7 15" id="KW-0472">Membrane</keyword>
<feature type="site" description="Crucial to convey clamshell closure to channel opening" evidence="13">
    <location>
        <position position="580"/>
    </location>
</feature>
<feature type="domain" description="Ionotropic glutamate receptor C-terminal" evidence="17">
    <location>
        <begin position="351"/>
        <end position="713"/>
    </location>
</feature>
<keyword evidence="6" id="KW-0406">Ion transport</keyword>
<keyword evidence="5 15" id="KW-1133">Transmembrane helix</keyword>
<evidence type="ECO:0000256" key="5">
    <source>
        <dbReference type="ARBA" id="ARBA00022989"/>
    </source>
</evidence>
<dbReference type="Gene3D" id="1.10.287.70">
    <property type="match status" value="1"/>
</dbReference>
<evidence type="ECO:0000256" key="15">
    <source>
        <dbReference type="SAM" id="Phobius"/>
    </source>
</evidence>
<evidence type="ECO:0000256" key="7">
    <source>
        <dbReference type="ARBA" id="ARBA00023136"/>
    </source>
</evidence>
<evidence type="ECO:0000256" key="4">
    <source>
        <dbReference type="ARBA" id="ARBA00022692"/>
    </source>
</evidence>
<evidence type="ECO:0000256" key="13">
    <source>
        <dbReference type="PIRSR" id="PIRSR601508-2"/>
    </source>
</evidence>
<dbReference type="InterPro" id="IPR001508">
    <property type="entry name" value="Iono_Glu_rcpt_met"/>
</dbReference>
<feature type="transmembrane region" description="Helical" evidence="15">
    <location>
        <begin position="736"/>
        <end position="758"/>
    </location>
</feature>
<comment type="subcellular location">
    <subcellularLocation>
        <location evidence="1">Cell membrane</location>
        <topology evidence="1">Multi-pass membrane protein</topology>
    </subcellularLocation>
</comment>
<evidence type="ECO:0000256" key="11">
    <source>
        <dbReference type="ARBA" id="ARBA00023303"/>
    </source>
</evidence>
<dbReference type="InterPro" id="IPR015683">
    <property type="entry name" value="Ionotropic_Glu_rcpt"/>
</dbReference>
<feature type="signal peptide" evidence="16">
    <location>
        <begin position="1"/>
        <end position="19"/>
    </location>
</feature>
<dbReference type="SMART" id="SM00918">
    <property type="entry name" value="Lig_chan-Glu_bd"/>
    <property type="match status" value="1"/>
</dbReference>
<evidence type="ECO:0000256" key="9">
    <source>
        <dbReference type="ARBA" id="ARBA00023180"/>
    </source>
</evidence>
<feature type="binding site" evidence="12">
    <location>
        <position position="433"/>
    </location>
    <ligand>
        <name>L-glutamate</name>
        <dbReference type="ChEBI" id="CHEBI:29985"/>
    </ligand>
</feature>
<keyword evidence="14" id="KW-1015">Disulfide bond</keyword>
<evidence type="ECO:0000256" key="14">
    <source>
        <dbReference type="PIRSR" id="PIRSR601508-3"/>
    </source>
</evidence>
<evidence type="ECO:0008006" key="21">
    <source>
        <dbReference type="Google" id="ProtNLM"/>
    </source>
</evidence>
<evidence type="ECO:0000256" key="3">
    <source>
        <dbReference type="ARBA" id="ARBA00022475"/>
    </source>
</evidence>
<dbReference type="GO" id="GO:0005886">
    <property type="term" value="C:plasma membrane"/>
    <property type="evidence" value="ECO:0007669"/>
    <property type="project" value="UniProtKB-SubCell"/>
</dbReference>
<keyword evidence="10" id="KW-1071">Ligand-gated ion channel</keyword>
<dbReference type="GO" id="GO:0038023">
    <property type="term" value="F:signaling receptor activity"/>
    <property type="evidence" value="ECO:0007669"/>
    <property type="project" value="InterPro"/>
</dbReference>
<keyword evidence="9" id="KW-0325">Glycoprotein</keyword>
<feature type="transmembrane region" description="Helical" evidence="15">
    <location>
        <begin position="547"/>
        <end position="565"/>
    </location>
</feature>
<dbReference type="InterPro" id="IPR019594">
    <property type="entry name" value="Glu/Gly-bd"/>
</dbReference>
<evidence type="ECO:0000256" key="1">
    <source>
        <dbReference type="ARBA" id="ARBA00004651"/>
    </source>
</evidence>
<evidence type="ECO:0000256" key="6">
    <source>
        <dbReference type="ARBA" id="ARBA00023065"/>
    </source>
</evidence>
<feature type="chain" id="PRO_5013238448" description="Lig_chan-Glu_bd domain-containing protein" evidence="16">
    <location>
        <begin position="20"/>
        <end position="787"/>
    </location>
</feature>
<keyword evidence="4 15" id="KW-0812">Transmembrane</keyword>